<dbReference type="Proteomes" id="UP000663918">
    <property type="component" value="Chromosome"/>
</dbReference>
<sequence>MSRLPLAVALLAGLSLSACVGMSRSAPVTALDPAAAAGLRVSEIRLTTDDKVTVRPEFAGIFRDRVQTKLDGCATGARPLRLEATISRLDRANPAQVLLIGGANVLRGHARLVDPANGRVVGEYDIGRTIIGGRLGVFQMAESEEQLSDAFGAELCDQAFKAG</sequence>
<name>A0A975C3R8_9CAUL</name>
<dbReference type="AlphaFoldDB" id="A0A975C3R8"/>
<organism evidence="2 3">
    <name type="scientific">Brevundimonas goettingensis</name>
    <dbReference type="NCBI Taxonomy" id="2774190"/>
    <lineage>
        <taxon>Bacteria</taxon>
        <taxon>Pseudomonadati</taxon>
        <taxon>Pseudomonadota</taxon>
        <taxon>Alphaproteobacteria</taxon>
        <taxon>Caulobacterales</taxon>
        <taxon>Caulobacteraceae</taxon>
        <taxon>Brevundimonas</taxon>
    </lineage>
</organism>
<reference evidence="2" key="1">
    <citation type="submission" date="2020-09" db="EMBL/GenBank/DDBJ databases">
        <title>Brevundimonas sp. LVF2 isolated from a puddle in Goettingen, Germany.</title>
        <authorList>
            <person name="Friedrich I."/>
            <person name="Klassen A."/>
            <person name="Hannes N."/>
            <person name="Schneider D."/>
            <person name="Hertel R."/>
            <person name="Daniel R."/>
        </authorList>
    </citation>
    <scope>NUCLEOTIDE SEQUENCE</scope>
    <source>
        <strain evidence="2">LVF2</strain>
    </source>
</reference>
<feature type="chain" id="PRO_5037471144" description="DUF4410 domain-containing protein" evidence="1">
    <location>
        <begin position="21"/>
        <end position="163"/>
    </location>
</feature>
<dbReference type="KEGG" id="bgoe:IFJ75_17685"/>
<dbReference type="PROSITE" id="PS51257">
    <property type="entry name" value="PROKAR_LIPOPROTEIN"/>
    <property type="match status" value="1"/>
</dbReference>
<dbReference type="RefSeq" id="WP_207869981.1">
    <property type="nucleotide sequence ID" value="NZ_CP062222.1"/>
</dbReference>
<feature type="signal peptide" evidence="1">
    <location>
        <begin position="1"/>
        <end position="20"/>
    </location>
</feature>
<evidence type="ECO:0000313" key="2">
    <source>
        <dbReference type="EMBL" id="QTC91027.1"/>
    </source>
</evidence>
<dbReference type="EMBL" id="CP062222">
    <property type="protein sequence ID" value="QTC91027.1"/>
    <property type="molecule type" value="Genomic_DNA"/>
</dbReference>
<accession>A0A975C3R8</accession>
<gene>
    <name evidence="2" type="ORF">IFJ75_17685</name>
</gene>
<protein>
    <recommendedName>
        <fullName evidence="4">DUF4410 domain-containing protein</fullName>
    </recommendedName>
</protein>
<evidence type="ECO:0008006" key="4">
    <source>
        <dbReference type="Google" id="ProtNLM"/>
    </source>
</evidence>
<keyword evidence="1" id="KW-0732">Signal</keyword>
<keyword evidence="3" id="KW-1185">Reference proteome</keyword>
<evidence type="ECO:0000313" key="3">
    <source>
        <dbReference type="Proteomes" id="UP000663918"/>
    </source>
</evidence>
<evidence type="ECO:0000256" key="1">
    <source>
        <dbReference type="SAM" id="SignalP"/>
    </source>
</evidence>
<proteinExistence type="predicted"/>